<evidence type="ECO:0000256" key="5">
    <source>
        <dbReference type="ARBA" id="ARBA00022519"/>
    </source>
</evidence>
<evidence type="ECO:0000256" key="4">
    <source>
        <dbReference type="ARBA" id="ARBA00022475"/>
    </source>
</evidence>
<keyword evidence="4" id="KW-1003">Cell membrane</keyword>
<evidence type="ECO:0000256" key="2">
    <source>
        <dbReference type="ARBA" id="ARBA00007246"/>
    </source>
</evidence>
<dbReference type="SUPFAM" id="SSF158544">
    <property type="entry name" value="GspK insert domain-like"/>
    <property type="match status" value="1"/>
</dbReference>
<evidence type="ECO:0000259" key="11">
    <source>
        <dbReference type="Pfam" id="PF21687"/>
    </source>
</evidence>
<dbReference type="InterPro" id="IPR049031">
    <property type="entry name" value="T2SSK_SAM-like_1st"/>
</dbReference>
<evidence type="ECO:0000256" key="8">
    <source>
        <dbReference type="ARBA" id="ARBA00022989"/>
    </source>
</evidence>
<sequence>MIFRQRRKQNGAALIMVLMIVAIMTVVVTSTVYKNRLLLKEAELQQNYSNARIKLKTVKAELIYQIMTTPLFLMGANSELTKKYELPSQFNFHGYPFDYLESEITIQASNGLVSLEPFDEKGFTALLINLGVDLKEQSILIDSLKDWIDPDNFSRLNGAEWRFYGDRSLPRNGVIQSFDELLMVRGMTDELWQALRPHLILFGYGSLSARFTSDELLPLTHSNFDTKKIIETRKKLRESGEDPLSSLYGDEARYPGNRLFINVAITYGEQVYQESFVIAKGIGDTEPYIITDNIVGTYGN</sequence>
<evidence type="ECO:0000256" key="1">
    <source>
        <dbReference type="ARBA" id="ARBA00004533"/>
    </source>
</evidence>
<evidence type="ECO:0000256" key="7">
    <source>
        <dbReference type="ARBA" id="ARBA00022927"/>
    </source>
</evidence>
<reference evidence="12" key="1">
    <citation type="submission" date="2019-09" db="EMBL/GenBank/DDBJ databases">
        <authorList>
            <person name="Hjerde E."/>
        </authorList>
    </citation>
    <scope>NUCLEOTIDE SEQUENCE</scope>
    <source>
        <strain evidence="12">06/09/160</strain>
    </source>
</reference>
<dbReference type="Gene3D" id="1.10.40.60">
    <property type="entry name" value="EpsJ-like"/>
    <property type="match status" value="1"/>
</dbReference>
<keyword evidence="9 10" id="KW-0472">Membrane</keyword>
<dbReference type="Pfam" id="PF21687">
    <property type="entry name" value="T2SSK_1st"/>
    <property type="match status" value="1"/>
</dbReference>
<dbReference type="GO" id="GO:0009306">
    <property type="term" value="P:protein secretion"/>
    <property type="evidence" value="ECO:0007669"/>
    <property type="project" value="InterPro"/>
</dbReference>
<feature type="transmembrane region" description="Helical" evidence="10">
    <location>
        <begin position="12"/>
        <end position="33"/>
    </location>
</feature>
<dbReference type="PANTHER" id="PTHR38831:SF1">
    <property type="entry name" value="TYPE II SECRETION SYSTEM PROTEIN K-RELATED"/>
    <property type="match status" value="1"/>
</dbReference>
<dbReference type="PANTHER" id="PTHR38831">
    <property type="entry name" value="TYPE II SECRETION SYSTEM PROTEIN K"/>
    <property type="match status" value="1"/>
</dbReference>
<evidence type="ECO:0000256" key="10">
    <source>
        <dbReference type="SAM" id="Phobius"/>
    </source>
</evidence>
<dbReference type="EMBL" id="LR721750">
    <property type="protein sequence ID" value="VVV02856.1"/>
    <property type="molecule type" value="Genomic_DNA"/>
</dbReference>
<keyword evidence="5" id="KW-0997">Cell inner membrane</keyword>
<evidence type="ECO:0000256" key="3">
    <source>
        <dbReference type="ARBA" id="ARBA00022448"/>
    </source>
</evidence>
<evidence type="ECO:0000313" key="12">
    <source>
        <dbReference type="EMBL" id="VVV02856.1"/>
    </source>
</evidence>
<proteinExistence type="inferred from homology"/>
<protein>
    <submittedName>
        <fullName evidence="12">Type II secretion system protein K</fullName>
    </submittedName>
</protein>
<dbReference type="InterPro" id="IPR038072">
    <property type="entry name" value="GspK_central_sf"/>
</dbReference>
<accession>A0A5Q4YX78</accession>
<feature type="domain" description="T2SS protein K first SAM-like" evidence="11">
    <location>
        <begin position="116"/>
        <end position="201"/>
    </location>
</feature>
<organism evidence="12">
    <name type="scientific">Aliivibrio wodanis</name>
    <dbReference type="NCBI Taxonomy" id="80852"/>
    <lineage>
        <taxon>Bacteria</taxon>
        <taxon>Pseudomonadati</taxon>
        <taxon>Pseudomonadota</taxon>
        <taxon>Gammaproteobacteria</taxon>
        <taxon>Vibrionales</taxon>
        <taxon>Vibrionaceae</taxon>
        <taxon>Aliivibrio</taxon>
    </lineage>
</organism>
<comment type="subcellular location">
    <subcellularLocation>
        <location evidence="1">Cell inner membrane</location>
    </subcellularLocation>
</comment>
<dbReference type="GO" id="GO:0005886">
    <property type="term" value="C:plasma membrane"/>
    <property type="evidence" value="ECO:0007669"/>
    <property type="project" value="UniProtKB-SubCell"/>
</dbReference>
<keyword evidence="8 10" id="KW-1133">Transmembrane helix</keyword>
<evidence type="ECO:0000256" key="9">
    <source>
        <dbReference type="ARBA" id="ARBA00023136"/>
    </source>
</evidence>
<dbReference type="InterPro" id="IPR005628">
    <property type="entry name" value="GspK"/>
</dbReference>
<dbReference type="AlphaFoldDB" id="A0A5Q4YX78"/>
<comment type="similarity">
    <text evidence="2">Belongs to the GSP K family.</text>
</comment>
<evidence type="ECO:0000256" key="6">
    <source>
        <dbReference type="ARBA" id="ARBA00022692"/>
    </source>
</evidence>
<keyword evidence="6 10" id="KW-0812">Transmembrane</keyword>
<gene>
    <name evidence="12" type="primary">gspK_1</name>
    <name evidence="12" type="ORF">AW0309160_00181</name>
</gene>
<name>A0A5Q4YX78_9GAMM</name>
<keyword evidence="3" id="KW-0813">Transport</keyword>
<keyword evidence="7" id="KW-0653">Protein transport</keyword>